<reference evidence="4" key="1">
    <citation type="submission" date="2025-08" db="UniProtKB">
        <authorList>
            <consortium name="RefSeq"/>
        </authorList>
    </citation>
    <scope>IDENTIFICATION</scope>
</reference>
<evidence type="ECO:0000256" key="1">
    <source>
        <dbReference type="SAM" id="MobiDB-lite"/>
    </source>
</evidence>
<evidence type="ECO:0000313" key="3">
    <source>
        <dbReference type="Proteomes" id="UP000504607"/>
    </source>
</evidence>
<feature type="region of interest" description="Disordered" evidence="1">
    <location>
        <begin position="55"/>
        <end position="106"/>
    </location>
</feature>
<organism evidence="3 4">
    <name type="scientific">Elaeis guineensis var. tenera</name>
    <name type="common">Oil palm</name>
    <dbReference type="NCBI Taxonomy" id="51953"/>
    <lineage>
        <taxon>Eukaryota</taxon>
        <taxon>Viridiplantae</taxon>
        <taxon>Streptophyta</taxon>
        <taxon>Embryophyta</taxon>
        <taxon>Tracheophyta</taxon>
        <taxon>Spermatophyta</taxon>
        <taxon>Magnoliopsida</taxon>
        <taxon>Liliopsida</taxon>
        <taxon>Arecaceae</taxon>
        <taxon>Arecoideae</taxon>
        <taxon>Cocoseae</taxon>
        <taxon>Elaeidinae</taxon>
        <taxon>Elaeis</taxon>
    </lineage>
</organism>
<keyword evidence="3" id="KW-1185">Reference proteome</keyword>
<feature type="transmembrane region" description="Helical" evidence="2">
    <location>
        <begin position="174"/>
        <end position="196"/>
    </location>
</feature>
<evidence type="ECO:0000256" key="2">
    <source>
        <dbReference type="SAM" id="Phobius"/>
    </source>
</evidence>
<feature type="transmembrane region" description="Helical" evidence="2">
    <location>
        <begin position="138"/>
        <end position="162"/>
    </location>
</feature>
<dbReference type="OrthoDB" id="568307at2759"/>
<evidence type="ECO:0000313" key="4">
    <source>
        <dbReference type="RefSeq" id="XP_029117763.1"/>
    </source>
</evidence>
<dbReference type="RefSeq" id="XP_029117763.1">
    <property type="nucleotide sequence ID" value="XM_029261930.1"/>
</dbReference>
<name>A0A8N4IDJ6_ELAGV</name>
<dbReference type="InterPro" id="IPR038789">
    <property type="entry name" value="LPA2-like"/>
</dbReference>
<accession>A0A8N4IDJ6</accession>
<sequence>GTASPIGTHHRCLPPSLCLSRRPSLCSIPSLFLLSCSLPISAPHRGVSLIARAELPEGETGPPADKASTSSPPPTSPKKPGGKGTGFGSGVDAKKKRKGKERGSVIRRSPVKGTSMLYSGSKKEDPASQGQQSVNESAFLLTWLGLGFLILVEGVALAASGFLPEEWDNFFVKYLYPSFTPTVFLFVGGTVAYGVFKYLQGEQMKN</sequence>
<feature type="non-terminal residue" evidence="4">
    <location>
        <position position="1"/>
    </location>
</feature>
<keyword evidence="2" id="KW-0472">Membrane</keyword>
<gene>
    <name evidence="4" type="primary">LOC114913295</name>
</gene>
<dbReference type="PANTHER" id="PTHR37385:SF2">
    <property type="entry name" value="PROTEIN LPA2"/>
    <property type="match status" value="1"/>
</dbReference>
<dbReference type="Proteomes" id="UP000504607">
    <property type="component" value="Unplaced"/>
</dbReference>
<proteinExistence type="predicted"/>
<dbReference type="PANTHER" id="PTHR37385">
    <property type="entry name" value="PROTEIN LOW PSII ACCUMULATION 2, CHLOROPLASTIC"/>
    <property type="match status" value="1"/>
</dbReference>
<protein>
    <submittedName>
        <fullName evidence="4">Protein LOW PSII ACCUMULATION 2, chloroplastic</fullName>
    </submittedName>
</protein>
<dbReference type="AlphaFoldDB" id="A0A8N4IDJ6"/>
<keyword evidence="2" id="KW-0812">Transmembrane</keyword>
<dbReference type="GO" id="GO:0009507">
    <property type="term" value="C:chloroplast"/>
    <property type="evidence" value="ECO:0007669"/>
    <property type="project" value="TreeGrafter"/>
</dbReference>
<keyword evidence="2" id="KW-1133">Transmembrane helix</keyword>